<dbReference type="PANTHER" id="PTHR11609">
    <property type="entry name" value="PURINE BIOSYNTHESIS PROTEIN 6/7, PUR6/7"/>
    <property type="match status" value="1"/>
</dbReference>
<dbReference type="InterPro" id="IPR003135">
    <property type="entry name" value="ATP-grasp_carboxylate-amine"/>
</dbReference>
<dbReference type="Pfam" id="PF22660">
    <property type="entry name" value="RS_preATP-grasp-like"/>
    <property type="match status" value="1"/>
</dbReference>
<keyword evidence="4" id="KW-0658">Purine biosynthesis</keyword>
<keyword evidence="5 8" id="KW-0067">ATP-binding</keyword>
<evidence type="ECO:0000256" key="6">
    <source>
        <dbReference type="ARBA" id="ARBA00023211"/>
    </source>
</evidence>
<evidence type="ECO:0000313" key="11">
    <source>
        <dbReference type="Proteomes" id="UP001179647"/>
    </source>
</evidence>
<dbReference type="KEGG" id="vie:OL234_02975"/>
<keyword evidence="11" id="KW-1185">Reference proteome</keyword>
<comment type="pathway">
    <text evidence="7">Purine metabolism.</text>
</comment>
<dbReference type="Gene3D" id="3.30.1490.20">
    <property type="entry name" value="ATP-grasp fold, A domain"/>
    <property type="match status" value="1"/>
</dbReference>
<evidence type="ECO:0000313" key="10">
    <source>
        <dbReference type="EMBL" id="WEG73891.1"/>
    </source>
</evidence>
<dbReference type="GO" id="GO:0046872">
    <property type="term" value="F:metal ion binding"/>
    <property type="evidence" value="ECO:0007669"/>
    <property type="project" value="InterPro"/>
</dbReference>
<dbReference type="InterPro" id="IPR054350">
    <property type="entry name" value="PurT/PurK_preATP-grasp"/>
</dbReference>
<keyword evidence="3 8" id="KW-0547">Nucleotide-binding</keyword>
<name>A0AAF0I8F1_9ENTE</name>
<dbReference type="EMBL" id="CP110232">
    <property type="protein sequence ID" value="WEG73891.1"/>
    <property type="molecule type" value="Genomic_DNA"/>
</dbReference>
<dbReference type="Gene3D" id="3.30.470.20">
    <property type="entry name" value="ATP-grasp fold, B domain"/>
    <property type="match status" value="1"/>
</dbReference>
<evidence type="ECO:0000256" key="5">
    <source>
        <dbReference type="ARBA" id="ARBA00022840"/>
    </source>
</evidence>
<dbReference type="GO" id="GO:0005524">
    <property type="term" value="F:ATP binding"/>
    <property type="evidence" value="ECO:0007669"/>
    <property type="project" value="UniProtKB-UniRule"/>
</dbReference>
<reference evidence="10" key="1">
    <citation type="submission" date="2022-10" db="EMBL/GenBank/DDBJ databases">
        <title>Vagococcus sp. isolated from poultry meat.</title>
        <authorList>
            <person name="Johansson P."/>
            <person name="Bjorkroth J."/>
        </authorList>
    </citation>
    <scope>NUCLEOTIDE SEQUENCE</scope>
    <source>
        <strain evidence="10">STAA11</strain>
    </source>
</reference>
<comment type="cofactor">
    <cofactor evidence="2">
        <name>Mg(2+)</name>
        <dbReference type="ChEBI" id="CHEBI:18420"/>
    </cofactor>
</comment>
<dbReference type="InterPro" id="IPR013815">
    <property type="entry name" value="ATP_grasp_subdomain_1"/>
</dbReference>
<accession>A0AAF0I8F1</accession>
<evidence type="ECO:0000256" key="8">
    <source>
        <dbReference type="PROSITE-ProRule" id="PRU00409"/>
    </source>
</evidence>
<dbReference type="AlphaFoldDB" id="A0AAF0I8F1"/>
<dbReference type="PANTHER" id="PTHR11609:SF5">
    <property type="entry name" value="PHOSPHORIBOSYLAMINOIMIDAZOLE CARBOXYLASE"/>
    <property type="match status" value="1"/>
</dbReference>
<dbReference type="PROSITE" id="PS50975">
    <property type="entry name" value="ATP_GRASP"/>
    <property type="match status" value="1"/>
</dbReference>
<dbReference type="InterPro" id="IPR011761">
    <property type="entry name" value="ATP-grasp"/>
</dbReference>
<keyword evidence="6" id="KW-0464">Manganese</keyword>
<organism evidence="10 11">
    <name type="scientific">Vagococcus intermedius</name>
    <dbReference type="NCBI Taxonomy" id="2991418"/>
    <lineage>
        <taxon>Bacteria</taxon>
        <taxon>Bacillati</taxon>
        <taxon>Bacillota</taxon>
        <taxon>Bacilli</taxon>
        <taxon>Lactobacillales</taxon>
        <taxon>Enterococcaceae</taxon>
        <taxon>Vagococcus</taxon>
    </lineage>
</organism>
<evidence type="ECO:0000259" key="9">
    <source>
        <dbReference type="PROSITE" id="PS50975"/>
    </source>
</evidence>
<dbReference type="Pfam" id="PF02222">
    <property type="entry name" value="ATP-grasp"/>
    <property type="match status" value="1"/>
</dbReference>
<sequence length="378" mass="41639">MSDLFIPGQTIGIIGGGHQARLLTLSAKSMGFHVGILDPDEWCSASEIADWHIVADTNRQSALMNMAAKCDLLTFSNENINTEFISNISDFVTISQSLELIEISQNRVFARSFLENSNINIAPYVLISEFGDIEDSVDAIGFPCVLKSSRYMWEGSAQQYVLNNMSDIRNCLPLLQEDTCILEAQITDKIDISVTIVGNGNGDYVKFPVVETVYKDDGSFVRATVPASIPSEVSEEAQRIAEELAMILSVQGLLTVNLFVTSNGLIYVNSISSGPHCSGYYSMEASNLSQFDAHIRGIAGWKLPDISLYTPAITLNIAGNQSTETISCIPFNSNWYHHYYGNTAKEQADSVGHVTVLTEDVGEELQKIKKTRIWDDSF</sequence>
<feature type="domain" description="ATP-grasp" evidence="9">
    <location>
        <begin position="111"/>
        <end position="299"/>
    </location>
</feature>
<gene>
    <name evidence="10" type="ORF">OL234_02975</name>
</gene>
<dbReference type="SUPFAM" id="SSF52440">
    <property type="entry name" value="PreATP-grasp domain"/>
    <property type="match status" value="1"/>
</dbReference>
<dbReference type="Proteomes" id="UP001179647">
    <property type="component" value="Chromosome"/>
</dbReference>
<evidence type="ECO:0000256" key="2">
    <source>
        <dbReference type="ARBA" id="ARBA00001946"/>
    </source>
</evidence>
<dbReference type="GO" id="GO:0006164">
    <property type="term" value="P:purine nucleotide biosynthetic process"/>
    <property type="evidence" value="ECO:0007669"/>
    <property type="project" value="UniProtKB-KW"/>
</dbReference>
<dbReference type="Gene3D" id="3.40.50.20">
    <property type="match status" value="1"/>
</dbReference>
<dbReference type="GO" id="GO:0005829">
    <property type="term" value="C:cytosol"/>
    <property type="evidence" value="ECO:0007669"/>
    <property type="project" value="TreeGrafter"/>
</dbReference>
<evidence type="ECO:0000256" key="3">
    <source>
        <dbReference type="ARBA" id="ARBA00022741"/>
    </source>
</evidence>
<evidence type="ECO:0000256" key="1">
    <source>
        <dbReference type="ARBA" id="ARBA00001936"/>
    </source>
</evidence>
<evidence type="ECO:0000256" key="4">
    <source>
        <dbReference type="ARBA" id="ARBA00022755"/>
    </source>
</evidence>
<evidence type="ECO:0000256" key="7">
    <source>
        <dbReference type="ARBA" id="ARBA00025704"/>
    </source>
</evidence>
<dbReference type="RefSeq" id="WP_275469690.1">
    <property type="nucleotide sequence ID" value="NZ_CP110232.1"/>
</dbReference>
<dbReference type="SUPFAM" id="SSF56059">
    <property type="entry name" value="Glutathione synthetase ATP-binding domain-like"/>
    <property type="match status" value="1"/>
</dbReference>
<protein>
    <submittedName>
        <fullName evidence="10">ATP-grasp domain-containing protein</fullName>
    </submittedName>
</protein>
<dbReference type="InterPro" id="IPR016185">
    <property type="entry name" value="PreATP-grasp_dom_sf"/>
</dbReference>
<comment type="cofactor">
    <cofactor evidence="1">
        <name>Mn(2+)</name>
        <dbReference type="ChEBI" id="CHEBI:29035"/>
    </cofactor>
</comment>
<proteinExistence type="predicted"/>